<dbReference type="GO" id="GO:0003700">
    <property type="term" value="F:DNA-binding transcription factor activity"/>
    <property type="evidence" value="ECO:0007669"/>
    <property type="project" value="TreeGrafter"/>
</dbReference>
<dbReference type="GO" id="GO:0000976">
    <property type="term" value="F:transcription cis-regulatory region binding"/>
    <property type="evidence" value="ECO:0007669"/>
    <property type="project" value="TreeGrafter"/>
</dbReference>
<keyword evidence="7" id="KW-1185">Reference proteome</keyword>
<reference evidence="6 7" key="1">
    <citation type="submission" date="2018-11" db="EMBL/GenBank/DDBJ databases">
        <title>Draft genome sequence of Gordonia sp. RS15-1S isolated from rice stems.</title>
        <authorList>
            <person name="Muangham S."/>
        </authorList>
    </citation>
    <scope>NUCLEOTIDE SEQUENCE [LARGE SCALE GENOMIC DNA]</scope>
    <source>
        <strain evidence="6 7">RS15-1S</strain>
    </source>
</reference>
<evidence type="ECO:0000256" key="1">
    <source>
        <dbReference type="ARBA" id="ARBA00023015"/>
    </source>
</evidence>
<dbReference type="Proteomes" id="UP000267536">
    <property type="component" value="Unassembled WGS sequence"/>
</dbReference>
<dbReference type="InterPro" id="IPR001647">
    <property type="entry name" value="HTH_TetR"/>
</dbReference>
<keyword evidence="1" id="KW-0805">Transcription regulation</keyword>
<evidence type="ECO:0000259" key="5">
    <source>
        <dbReference type="PROSITE" id="PS50977"/>
    </source>
</evidence>
<keyword evidence="2 4" id="KW-0238">DNA-binding</keyword>
<accession>A0A3N4GBB4</accession>
<feature type="DNA-binding region" description="H-T-H motif" evidence="4">
    <location>
        <begin position="44"/>
        <end position="63"/>
    </location>
</feature>
<dbReference type="EMBL" id="RKMH01000009">
    <property type="protein sequence ID" value="RPA59495.1"/>
    <property type="molecule type" value="Genomic_DNA"/>
</dbReference>
<dbReference type="OrthoDB" id="3472818at2"/>
<dbReference type="Pfam" id="PF00440">
    <property type="entry name" value="TetR_N"/>
    <property type="match status" value="1"/>
</dbReference>
<gene>
    <name evidence="6" type="ORF">EF294_13525</name>
</gene>
<dbReference type="SUPFAM" id="SSF46689">
    <property type="entry name" value="Homeodomain-like"/>
    <property type="match status" value="1"/>
</dbReference>
<dbReference type="PROSITE" id="PS50977">
    <property type="entry name" value="HTH_TETR_2"/>
    <property type="match status" value="1"/>
</dbReference>
<dbReference type="PANTHER" id="PTHR30055:SF234">
    <property type="entry name" value="HTH-TYPE TRANSCRIPTIONAL REGULATOR BETI"/>
    <property type="match status" value="1"/>
</dbReference>
<comment type="caution">
    <text evidence="6">The sequence shown here is derived from an EMBL/GenBank/DDBJ whole genome shotgun (WGS) entry which is preliminary data.</text>
</comment>
<dbReference type="PANTHER" id="PTHR30055">
    <property type="entry name" value="HTH-TYPE TRANSCRIPTIONAL REGULATOR RUTR"/>
    <property type="match status" value="1"/>
</dbReference>
<proteinExistence type="predicted"/>
<evidence type="ECO:0000256" key="3">
    <source>
        <dbReference type="ARBA" id="ARBA00023163"/>
    </source>
</evidence>
<name>A0A3N4GBB4_9ACTN</name>
<dbReference type="Gene3D" id="1.10.357.10">
    <property type="entry name" value="Tetracycline Repressor, domain 2"/>
    <property type="match status" value="1"/>
</dbReference>
<protein>
    <submittedName>
        <fullName evidence="6">TetR/AcrR family transcriptional regulator</fullName>
    </submittedName>
</protein>
<organism evidence="6 7">
    <name type="scientific">Gordonia oryzae</name>
    <dbReference type="NCBI Taxonomy" id="2487349"/>
    <lineage>
        <taxon>Bacteria</taxon>
        <taxon>Bacillati</taxon>
        <taxon>Actinomycetota</taxon>
        <taxon>Actinomycetes</taxon>
        <taxon>Mycobacteriales</taxon>
        <taxon>Gordoniaceae</taxon>
        <taxon>Gordonia</taxon>
    </lineage>
</organism>
<evidence type="ECO:0000313" key="7">
    <source>
        <dbReference type="Proteomes" id="UP000267536"/>
    </source>
</evidence>
<keyword evidence="3" id="KW-0804">Transcription</keyword>
<dbReference type="InterPro" id="IPR009057">
    <property type="entry name" value="Homeodomain-like_sf"/>
</dbReference>
<dbReference type="InterPro" id="IPR050109">
    <property type="entry name" value="HTH-type_TetR-like_transc_reg"/>
</dbReference>
<evidence type="ECO:0000256" key="4">
    <source>
        <dbReference type="PROSITE-ProRule" id="PRU00335"/>
    </source>
</evidence>
<dbReference type="AlphaFoldDB" id="A0A3N4GBB4"/>
<sequence length="198" mass="21210">MVAASVRGVASRSASLDPRAEKARGELKAAAWRLTLDRRVETISVSDIVRLSGVSRPAFYLHFTDRDDAIVAAVVDRLDEAVDVDAGPQEVIAALMGFVVDNMECYRNLYPSLASQRCAEVFRSRLRPQCEEIVVSLRSGVNGSGSVSADTLTTFLLGGFMEILAAWAASPGAVPPDEQASTLLAGLTQLAEGRGTRR</sequence>
<feature type="domain" description="HTH tetR-type" evidence="5">
    <location>
        <begin position="21"/>
        <end position="81"/>
    </location>
</feature>
<evidence type="ECO:0000313" key="6">
    <source>
        <dbReference type="EMBL" id="RPA59495.1"/>
    </source>
</evidence>
<evidence type="ECO:0000256" key="2">
    <source>
        <dbReference type="ARBA" id="ARBA00023125"/>
    </source>
</evidence>